<evidence type="ECO:0000256" key="2">
    <source>
        <dbReference type="HAMAP-Rule" id="MF_02066"/>
    </source>
</evidence>
<gene>
    <name evidence="6" type="primary">ybgF</name>
    <name evidence="2" type="synonym">cpoB</name>
    <name evidence="6" type="ORF">F2Q65_06315</name>
</gene>
<dbReference type="InterPro" id="IPR034706">
    <property type="entry name" value="CpoB"/>
</dbReference>
<evidence type="ECO:0000313" key="7">
    <source>
        <dbReference type="Proteomes" id="UP000322981"/>
    </source>
</evidence>
<keyword evidence="2" id="KW-0132">Cell division</keyword>
<dbReference type="Gene3D" id="1.25.40.10">
    <property type="entry name" value="Tetratricopeptide repeat domain"/>
    <property type="match status" value="1"/>
</dbReference>
<keyword evidence="2" id="KW-0175">Coiled coil</keyword>
<dbReference type="Proteomes" id="UP000322981">
    <property type="component" value="Unassembled WGS sequence"/>
</dbReference>
<keyword evidence="1 2" id="KW-0732">Signal</keyword>
<feature type="compositionally biased region" description="Gly residues" evidence="4">
    <location>
        <begin position="174"/>
        <end position="192"/>
    </location>
</feature>
<dbReference type="HAMAP" id="MF_02066">
    <property type="entry name" value="CpoB"/>
    <property type="match status" value="1"/>
</dbReference>
<accession>A0A5M8FMM2</accession>
<dbReference type="GO" id="GO:0043093">
    <property type="term" value="P:FtsZ-dependent cytokinesis"/>
    <property type="evidence" value="ECO:0007669"/>
    <property type="project" value="UniProtKB-UniRule"/>
</dbReference>
<keyword evidence="7" id="KW-1185">Reference proteome</keyword>
<dbReference type="OrthoDB" id="9768142at2"/>
<dbReference type="InterPro" id="IPR039565">
    <property type="entry name" value="BamD-like"/>
</dbReference>
<evidence type="ECO:0000313" key="6">
    <source>
        <dbReference type="EMBL" id="KAA6185979.1"/>
    </source>
</evidence>
<feature type="coiled-coil region" evidence="2">
    <location>
        <begin position="86"/>
        <end position="113"/>
    </location>
</feature>
<feature type="region of interest" description="Disordered" evidence="4">
    <location>
        <begin position="118"/>
        <end position="153"/>
    </location>
</feature>
<protein>
    <recommendedName>
        <fullName evidence="2">Cell division coordinator CpoB</fullName>
    </recommendedName>
</protein>
<name>A0A5M8FMM2_9GAMM</name>
<feature type="region of interest" description="Disordered" evidence="4">
    <location>
        <begin position="168"/>
        <end position="222"/>
    </location>
</feature>
<reference evidence="6 7" key="1">
    <citation type="submission" date="2019-09" db="EMBL/GenBank/DDBJ databases">
        <title>Whole-genome sequence of the purple sulfur bacterium Thiohalocapsa marina DSM 19078.</title>
        <authorList>
            <person name="Kyndt J.A."/>
            <person name="Meyer T.E."/>
        </authorList>
    </citation>
    <scope>NUCLEOTIDE SEQUENCE [LARGE SCALE GENOMIC DNA]</scope>
    <source>
        <strain evidence="6 7">DSM 19078</strain>
    </source>
</reference>
<comment type="similarity">
    <text evidence="2">Belongs to the CpoB family.</text>
</comment>
<keyword evidence="3" id="KW-0802">TPR repeat</keyword>
<comment type="caution">
    <text evidence="6">The sequence shown here is derived from an EMBL/GenBank/DDBJ whole genome shotgun (WGS) entry which is preliminary data.</text>
</comment>
<dbReference type="SUPFAM" id="SSF48452">
    <property type="entry name" value="TPR-like"/>
    <property type="match status" value="1"/>
</dbReference>
<dbReference type="Pfam" id="PF13525">
    <property type="entry name" value="YfiO"/>
    <property type="match status" value="1"/>
</dbReference>
<sequence>MSRPSNQLLRRRLCAMPPDASLVVATAANAPVARLSAALASALALSLSIGLASPAASAQGWSGGQMSTPASAPVSAYGGLGQEQTLSDVVLQLQRLQQEVQELRGLVEMQQFQLRRLGGDSLQPDPGADALPWPPAARDRDPWPRGGDSGAERAPMFDRAAVDSLFGPAPGRLGSSGAGSGSGSGIGSGTGPDIGLDTGFDDQGADGRLLALPSPENMGGGEREAYRAAFERLKERDYTGAKDAFADMLARYPRGQYADNAAYWLGEIGYVTKDYPAAMTRFNRLVTDYPDSPKVPGALLKLGYVYQEQGDLEQARRVFADVARRYPGTNEGRLARGRLEQTSSGR</sequence>
<evidence type="ECO:0000259" key="5">
    <source>
        <dbReference type="Pfam" id="PF13525"/>
    </source>
</evidence>
<dbReference type="RefSeq" id="WP_150091555.1">
    <property type="nucleotide sequence ID" value="NZ_JBFUOH010000134.1"/>
</dbReference>
<comment type="subcellular location">
    <subcellularLocation>
        <location evidence="2">Periplasm</location>
    </subcellularLocation>
</comment>
<comment type="function">
    <text evidence="2">Mediates coordination of peptidoglycan synthesis and outer membrane constriction during cell division.</text>
</comment>
<feature type="domain" description="Outer membrane lipoprotein BamD-like" evidence="5">
    <location>
        <begin position="223"/>
        <end position="304"/>
    </location>
</feature>
<dbReference type="InterPro" id="IPR014162">
    <property type="entry name" value="CpoB_C"/>
</dbReference>
<dbReference type="InterPro" id="IPR011990">
    <property type="entry name" value="TPR-like_helical_dom_sf"/>
</dbReference>
<organism evidence="6 7">
    <name type="scientific">Thiohalocapsa marina</name>
    <dbReference type="NCBI Taxonomy" id="424902"/>
    <lineage>
        <taxon>Bacteria</taxon>
        <taxon>Pseudomonadati</taxon>
        <taxon>Pseudomonadota</taxon>
        <taxon>Gammaproteobacteria</taxon>
        <taxon>Chromatiales</taxon>
        <taxon>Chromatiaceae</taxon>
        <taxon>Thiohalocapsa</taxon>
    </lineage>
</organism>
<keyword evidence="2" id="KW-0574">Periplasm</keyword>
<feature type="repeat" description="TPR" evidence="3">
    <location>
        <begin position="296"/>
        <end position="329"/>
    </location>
</feature>
<evidence type="ECO:0000256" key="4">
    <source>
        <dbReference type="SAM" id="MobiDB-lite"/>
    </source>
</evidence>
<keyword evidence="2" id="KW-0131">Cell cycle</keyword>
<dbReference type="AlphaFoldDB" id="A0A5M8FMM2"/>
<dbReference type="EMBL" id="VWXX01000006">
    <property type="protein sequence ID" value="KAA6185979.1"/>
    <property type="molecule type" value="Genomic_DNA"/>
</dbReference>
<dbReference type="InterPro" id="IPR019734">
    <property type="entry name" value="TPR_rpt"/>
</dbReference>
<proteinExistence type="inferred from homology"/>
<dbReference type="GO" id="GO:0030288">
    <property type="term" value="C:outer membrane-bounded periplasmic space"/>
    <property type="evidence" value="ECO:0007669"/>
    <property type="project" value="UniProtKB-UniRule"/>
</dbReference>
<evidence type="ECO:0000256" key="1">
    <source>
        <dbReference type="ARBA" id="ARBA00022729"/>
    </source>
</evidence>
<dbReference type="NCBIfam" id="TIGR02795">
    <property type="entry name" value="tol_pal_ybgF"/>
    <property type="match status" value="1"/>
</dbReference>
<evidence type="ECO:0000256" key="3">
    <source>
        <dbReference type="PROSITE-ProRule" id="PRU00339"/>
    </source>
</evidence>
<dbReference type="PROSITE" id="PS50005">
    <property type="entry name" value="TPR"/>
    <property type="match status" value="1"/>
</dbReference>